<evidence type="ECO:0000313" key="3">
    <source>
        <dbReference type="EMBL" id="SVD28290.1"/>
    </source>
</evidence>
<proteinExistence type="predicted"/>
<dbReference type="EMBL" id="UINC01140886">
    <property type="protein sequence ID" value="SVD28290.1"/>
    <property type="molecule type" value="Genomic_DNA"/>
</dbReference>
<organism evidence="3">
    <name type="scientific">marine metagenome</name>
    <dbReference type="NCBI Taxonomy" id="408172"/>
    <lineage>
        <taxon>unclassified sequences</taxon>
        <taxon>metagenomes</taxon>
        <taxon>ecological metagenomes</taxon>
    </lineage>
</organism>
<sequence length="96" mass="9563">MRACVQQKTGQIVMKIKLITLSMVAAFTLGLMGCAGPMNNTERNAATGAVLGGILGGVIGHNKGRKTAEGAAIGALGGAVLGGALGNRQDKQSGNK</sequence>
<dbReference type="PROSITE" id="PS51257">
    <property type="entry name" value="PROKAR_LIPOPROTEIN"/>
    <property type="match status" value="1"/>
</dbReference>
<keyword evidence="1" id="KW-0812">Transmembrane</keyword>
<protein>
    <recommendedName>
        <fullName evidence="2">Glycine zipper domain-containing protein</fullName>
    </recommendedName>
</protein>
<gene>
    <name evidence="3" type="ORF">METZ01_LOCUS381144</name>
</gene>
<dbReference type="Pfam" id="PF13488">
    <property type="entry name" value="Gly-zipper_Omp"/>
    <property type="match status" value="1"/>
</dbReference>
<name>A0A382U1Y7_9ZZZZ</name>
<evidence type="ECO:0000256" key="1">
    <source>
        <dbReference type="SAM" id="Phobius"/>
    </source>
</evidence>
<keyword evidence="1" id="KW-0472">Membrane</keyword>
<keyword evidence="1" id="KW-1133">Transmembrane helix</keyword>
<feature type="domain" description="Glycine zipper" evidence="2">
    <location>
        <begin position="47"/>
        <end position="92"/>
    </location>
</feature>
<evidence type="ECO:0000259" key="2">
    <source>
        <dbReference type="Pfam" id="PF13488"/>
    </source>
</evidence>
<accession>A0A382U1Y7</accession>
<reference evidence="3" key="1">
    <citation type="submission" date="2018-05" db="EMBL/GenBank/DDBJ databases">
        <authorList>
            <person name="Lanie J.A."/>
            <person name="Ng W.-L."/>
            <person name="Kazmierczak K.M."/>
            <person name="Andrzejewski T.M."/>
            <person name="Davidsen T.M."/>
            <person name="Wayne K.J."/>
            <person name="Tettelin H."/>
            <person name="Glass J.I."/>
            <person name="Rusch D."/>
            <person name="Podicherti R."/>
            <person name="Tsui H.-C.T."/>
            <person name="Winkler M.E."/>
        </authorList>
    </citation>
    <scope>NUCLEOTIDE SEQUENCE</scope>
</reference>
<dbReference type="AlphaFoldDB" id="A0A382U1Y7"/>
<feature type="transmembrane region" description="Helical" evidence="1">
    <location>
        <begin position="12"/>
        <end position="33"/>
    </location>
</feature>
<dbReference type="InterPro" id="IPR039567">
    <property type="entry name" value="Gly-zipper"/>
</dbReference>